<dbReference type="InterPro" id="IPR009075">
    <property type="entry name" value="AcylCo_DH/oxidase_C"/>
</dbReference>
<dbReference type="PANTHER" id="PTHR43884:SF12">
    <property type="entry name" value="ISOVALERYL-COA DEHYDROGENASE, MITOCHONDRIAL-RELATED"/>
    <property type="match status" value="1"/>
</dbReference>
<evidence type="ECO:0000313" key="4">
    <source>
        <dbReference type="Proteomes" id="UP000052232"/>
    </source>
</evidence>
<organism evidence="3 4">
    <name type="scientific">Sphingobium cupriresistens LL01</name>
    <dbReference type="NCBI Taxonomy" id="1420583"/>
    <lineage>
        <taxon>Bacteria</taxon>
        <taxon>Pseudomonadati</taxon>
        <taxon>Pseudomonadota</taxon>
        <taxon>Alphaproteobacteria</taxon>
        <taxon>Sphingomonadales</taxon>
        <taxon>Sphingomonadaceae</taxon>
        <taxon>Sphingobium</taxon>
    </lineage>
</organism>
<dbReference type="SUPFAM" id="SSF47203">
    <property type="entry name" value="Acyl-CoA dehydrogenase C-terminal domain-like"/>
    <property type="match status" value="1"/>
</dbReference>
<dbReference type="EMBL" id="JACT01000005">
    <property type="protein sequence ID" value="KMS53405.1"/>
    <property type="molecule type" value="Genomic_DNA"/>
</dbReference>
<dbReference type="PANTHER" id="PTHR43884">
    <property type="entry name" value="ACYL-COA DEHYDROGENASE"/>
    <property type="match status" value="1"/>
</dbReference>
<dbReference type="InterPro" id="IPR036250">
    <property type="entry name" value="AcylCo_DH-like_C"/>
</dbReference>
<proteinExistence type="predicted"/>
<dbReference type="PATRIC" id="fig|1420583.3.peg.3899"/>
<dbReference type="Proteomes" id="UP000052232">
    <property type="component" value="Unassembled WGS sequence"/>
</dbReference>
<accession>A0A0J8AEG9</accession>
<sequence length="305" mass="32214">MELNGDQQMLVDAVRTLGAPWRDMPPGHERDYSHFAADLQDALAAGGFLRAGIDMGMLEAALVVMEISQLPVVTSVGASALVAPALLGEALDGPVALLSGDLAKAQRLLPVARHGLADWDGQAVLIDVSGVAVAPVESILAYPYGRFAATPDMASARPVGDAARLRQWHRVAIAVECAGAAQAAVAVTVRHVKDRMVFGRPVGSFQAVQHRLAQCHQIACAMRMLALHAAWSGDMVAADIAATYAQDHVGKLAFDLHQFNGGMGVTAEHKLHFFTYRLRALQAELGGADAAAISVFDALWSKKAA</sequence>
<feature type="domain" description="Acyl-CoA dehydrogenase/oxidase C-terminal" evidence="2">
    <location>
        <begin position="168"/>
        <end position="283"/>
    </location>
</feature>
<dbReference type="Pfam" id="PF00441">
    <property type="entry name" value="Acyl-CoA_dh_1"/>
    <property type="match status" value="1"/>
</dbReference>
<protein>
    <recommendedName>
        <fullName evidence="2">Acyl-CoA dehydrogenase/oxidase C-terminal domain-containing protein</fullName>
    </recommendedName>
</protein>
<gene>
    <name evidence="3" type="ORF">V473_20450</name>
</gene>
<keyword evidence="4" id="KW-1185">Reference proteome</keyword>
<dbReference type="Gene3D" id="1.20.140.10">
    <property type="entry name" value="Butyryl-CoA Dehydrogenase, subunit A, domain 3"/>
    <property type="match status" value="1"/>
</dbReference>
<dbReference type="STRING" id="1420583.V473_20450"/>
<comment type="caution">
    <text evidence="3">The sequence shown here is derived from an EMBL/GenBank/DDBJ whole genome shotgun (WGS) entry which is preliminary data.</text>
</comment>
<dbReference type="GO" id="GO:0003995">
    <property type="term" value="F:acyl-CoA dehydrogenase activity"/>
    <property type="evidence" value="ECO:0007669"/>
    <property type="project" value="TreeGrafter"/>
</dbReference>
<evidence type="ECO:0000313" key="3">
    <source>
        <dbReference type="EMBL" id="KMS53405.1"/>
    </source>
</evidence>
<dbReference type="AlphaFoldDB" id="A0A0J8AEG9"/>
<reference evidence="3 4" key="1">
    <citation type="journal article" date="2015" name="G3 (Bethesda)">
        <title>Insights into Ongoing Evolution of the Hexachlorocyclohexane Catabolic Pathway from Comparative Genomics of Ten Sphingomonadaceae Strains.</title>
        <authorList>
            <person name="Pearce S.L."/>
            <person name="Oakeshott J.G."/>
            <person name="Pandey G."/>
        </authorList>
    </citation>
    <scope>NUCLEOTIDE SEQUENCE [LARGE SCALE GENOMIC DNA]</scope>
    <source>
        <strain evidence="3 4">LL01</strain>
    </source>
</reference>
<keyword evidence="1" id="KW-0285">Flavoprotein</keyword>
<evidence type="ECO:0000259" key="2">
    <source>
        <dbReference type="Pfam" id="PF00441"/>
    </source>
</evidence>
<name>A0A0J8AEG9_9SPHN</name>
<evidence type="ECO:0000256" key="1">
    <source>
        <dbReference type="ARBA" id="ARBA00022630"/>
    </source>
</evidence>